<evidence type="ECO:0000313" key="3">
    <source>
        <dbReference type="Proteomes" id="UP000593737"/>
    </source>
</evidence>
<evidence type="ECO:0000256" key="1">
    <source>
        <dbReference type="SAM" id="Phobius"/>
    </source>
</evidence>
<organism evidence="2 3">
    <name type="scientific">Candidatus Nitrospira kreftii</name>
    <dbReference type="NCBI Taxonomy" id="2652173"/>
    <lineage>
        <taxon>Bacteria</taxon>
        <taxon>Pseudomonadati</taxon>
        <taxon>Nitrospirota</taxon>
        <taxon>Nitrospiria</taxon>
        <taxon>Nitrospirales</taxon>
        <taxon>Nitrospiraceae</taxon>
        <taxon>Nitrospira</taxon>
    </lineage>
</organism>
<proteinExistence type="predicted"/>
<dbReference type="SUPFAM" id="SSF52266">
    <property type="entry name" value="SGNH hydrolase"/>
    <property type="match status" value="1"/>
</dbReference>
<feature type="transmembrane region" description="Helical" evidence="1">
    <location>
        <begin position="45"/>
        <end position="64"/>
    </location>
</feature>
<dbReference type="AlphaFoldDB" id="A0A7S8FBN8"/>
<gene>
    <name evidence="2" type="ORF">Nkreftii_000928</name>
</gene>
<accession>A0A7S8FBN8</accession>
<keyword evidence="1" id="KW-0472">Membrane</keyword>
<protein>
    <recommendedName>
        <fullName evidence="4">SGNH hydrolase-type esterase domain-containing protein</fullName>
    </recommendedName>
</protein>
<name>A0A7S8FBN8_9BACT</name>
<feature type="transmembrane region" description="Helical" evidence="1">
    <location>
        <begin position="76"/>
        <end position="100"/>
    </location>
</feature>
<dbReference type="GO" id="GO:0016788">
    <property type="term" value="F:hydrolase activity, acting on ester bonds"/>
    <property type="evidence" value="ECO:0007669"/>
    <property type="project" value="UniProtKB-ARBA"/>
</dbReference>
<keyword evidence="1" id="KW-1133">Transmembrane helix</keyword>
<dbReference type="Gene3D" id="3.40.50.1110">
    <property type="entry name" value="SGNH hydrolase"/>
    <property type="match status" value="1"/>
</dbReference>
<dbReference type="EMBL" id="CP047423">
    <property type="protein sequence ID" value="QPD03154.1"/>
    <property type="molecule type" value="Genomic_DNA"/>
</dbReference>
<dbReference type="InterPro" id="IPR036514">
    <property type="entry name" value="SGNH_hydro_sf"/>
</dbReference>
<reference evidence="2 3" key="1">
    <citation type="journal article" date="2020" name="ISME J.">
        <title>Enrichment and physiological characterization of a novel comammox Nitrospira indicates ammonium inhibition of complete nitrification.</title>
        <authorList>
            <person name="Sakoula D."/>
            <person name="Koch H."/>
            <person name="Frank J."/>
            <person name="Jetten M.S.M."/>
            <person name="van Kessel M.A.H.J."/>
            <person name="Lucker S."/>
        </authorList>
    </citation>
    <scope>NUCLEOTIDE SEQUENCE [LARGE SCALE GENOMIC DNA]</scope>
    <source>
        <strain evidence="2">Comreactor17</strain>
    </source>
</reference>
<sequence length="447" mass="51030">MSPLTFILSLWVSTASIVLVILTLYRIEDKPDGLLVFGYSDGQLLIVAMIALLCSSVMAVRYAMRLRRTGKRPFRIALIWNAVPLFLTVAALETTLRLIATETPTETILLGEPLFPQNLKVVVDNYRIDSFLSYDRTLGWIVRPNLSTTDGLYYTSVDGIRTSKTDTQFKAEGAACRIALVGDSHTFGEELKFEETWGYLLRTYLPECQILNFGVGGYSVGQMYLRYLRDVRPWHPTVVLFALSSNTAGRTMGVYGLTRLFPGIPWAQPRFLLKNDEPTPINIPLPSLQEIADAQWVSELPSIDYDWSFAPGRWEIRRWRYFYHSYLFRLYTTQYGIWRRQQNGDSREALHHALFRTFLQAVESDKSIPLILYLPDKTDDRNLGKETPSLIVLRSSGVNYLDLRPCLHNVPHEDRFIPQGDHYSMQSSQAIAACVGDRVSSLHLQVK</sequence>
<keyword evidence="1" id="KW-0812">Transmembrane</keyword>
<dbReference type="Proteomes" id="UP000593737">
    <property type="component" value="Chromosome"/>
</dbReference>
<evidence type="ECO:0008006" key="4">
    <source>
        <dbReference type="Google" id="ProtNLM"/>
    </source>
</evidence>
<feature type="transmembrane region" description="Helical" evidence="1">
    <location>
        <begin position="7"/>
        <end position="25"/>
    </location>
</feature>
<dbReference type="KEGG" id="nkf:Nkreftii_000928"/>
<evidence type="ECO:0000313" key="2">
    <source>
        <dbReference type="EMBL" id="QPD03154.1"/>
    </source>
</evidence>